<protein>
    <submittedName>
        <fullName evidence="2">Uncharacterized protein</fullName>
    </submittedName>
</protein>
<keyword evidence="3" id="KW-1185">Reference proteome</keyword>
<accession>M1DDJ8</accession>
<reference evidence="3" key="1">
    <citation type="journal article" date="2011" name="Nature">
        <title>Genome sequence and analysis of the tuber crop potato.</title>
        <authorList>
            <consortium name="The Potato Genome Sequencing Consortium"/>
        </authorList>
    </citation>
    <scope>NUCLEOTIDE SEQUENCE [LARGE SCALE GENOMIC DNA]</scope>
    <source>
        <strain evidence="3">cv. DM1-3 516 R44</strain>
    </source>
</reference>
<dbReference type="AlphaFoldDB" id="M1DDJ8"/>
<dbReference type="EnsemblPlants" id="PGSC0003DMT400087299">
    <property type="protein sequence ID" value="PGSC0003DMT400087299"/>
    <property type="gene ID" value="PGSC0003DMG400036870"/>
</dbReference>
<dbReference type="PaxDb" id="4113-PGSC0003DMT400087299"/>
<reference evidence="2" key="2">
    <citation type="submission" date="2015-06" db="UniProtKB">
        <authorList>
            <consortium name="EnsemblPlants"/>
        </authorList>
    </citation>
    <scope>IDENTIFICATION</scope>
    <source>
        <strain evidence="2">DM1-3 516 R44</strain>
    </source>
</reference>
<proteinExistence type="predicted"/>
<sequence length="226" mass="24795">MSNPYFLSRTPLSLEMENPNPFHFLTSLVEISPSTPMCGMGKTGEFVTPQTKVVEQSTFKPVEPLPFSLTLVLSGKYSQNSKVQLVVKPASGVPTEELDVTSQLGPMSSMMSERLFDGDLPKEKGTESNILDVAEELVVPIKVKHVIDQNPKVDAVTNDEDDENISLSWSRKGVRGEHTPDCAIANLACTGISVEAKSLEEPYEFEREKKDEWEGKAGGIYSKEGG</sequence>
<evidence type="ECO:0000313" key="3">
    <source>
        <dbReference type="Proteomes" id="UP000011115"/>
    </source>
</evidence>
<dbReference type="InParanoid" id="M1DDJ8"/>
<evidence type="ECO:0000313" key="2">
    <source>
        <dbReference type="EnsemblPlants" id="PGSC0003DMT400087299"/>
    </source>
</evidence>
<evidence type="ECO:0000256" key="1">
    <source>
        <dbReference type="SAM" id="MobiDB-lite"/>
    </source>
</evidence>
<dbReference type="Proteomes" id="UP000011115">
    <property type="component" value="Unassembled WGS sequence"/>
</dbReference>
<dbReference type="HOGENOM" id="CLU_065052_0_0_1"/>
<feature type="compositionally biased region" description="Basic and acidic residues" evidence="1">
    <location>
        <begin position="205"/>
        <end position="215"/>
    </location>
</feature>
<organism evidence="2 3">
    <name type="scientific">Solanum tuberosum</name>
    <name type="common">Potato</name>
    <dbReference type="NCBI Taxonomy" id="4113"/>
    <lineage>
        <taxon>Eukaryota</taxon>
        <taxon>Viridiplantae</taxon>
        <taxon>Streptophyta</taxon>
        <taxon>Embryophyta</taxon>
        <taxon>Tracheophyta</taxon>
        <taxon>Spermatophyta</taxon>
        <taxon>Magnoliopsida</taxon>
        <taxon>eudicotyledons</taxon>
        <taxon>Gunneridae</taxon>
        <taxon>Pentapetalae</taxon>
        <taxon>asterids</taxon>
        <taxon>lamiids</taxon>
        <taxon>Solanales</taxon>
        <taxon>Solanaceae</taxon>
        <taxon>Solanoideae</taxon>
        <taxon>Solaneae</taxon>
        <taxon>Solanum</taxon>
    </lineage>
</organism>
<name>M1DDJ8_SOLTU</name>
<feature type="region of interest" description="Disordered" evidence="1">
    <location>
        <begin position="205"/>
        <end position="226"/>
    </location>
</feature>
<dbReference type="Gramene" id="PGSC0003DMT400087299">
    <property type="protein sequence ID" value="PGSC0003DMT400087299"/>
    <property type="gene ID" value="PGSC0003DMG400036870"/>
</dbReference>